<evidence type="ECO:0000313" key="5">
    <source>
        <dbReference type="EMBL" id="KAB8336696.1"/>
    </source>
</evidence>
<evidence type="ECO:0000256" key="3">
    <source>
        <dbReference type="RuleBase" id="RU361235"/>
    </source>
</evidence>
<evidence type="ECO:0000256" key="1">
    <source>
        <dbReference type="ARBA" id="ARBA00005964"/>
    </source>
</evidence>
<dbReference type="PANTHER" id="PTHR11559">
    <property type="entry name" value="CARBOXYLESTERASE"/>
    <property type="match status" value="1"/>
</dbReference>
<name>A0A5N6KNG2_9ROSI</name>
<gene>
    <name evidence="5" type="ORF">FH972_021006</name>
</gene>
<dbReference type="Proteomes" id="UP000327013">
    <property type="component" value="Unassembled WGS sequence"/>
</dbReference>
<dbReference type="AlphaFoldDB" id="A0A5N6KNG2"/>
<keyword evidence="3" id="KW-0732">Signal</keyword>
<dbReference type="Gene3D" id="3.40.50.1820">
    <property type="entry name" value="alpha/beta hydrolase"/>
    <property type="match status" value="1"/>
</dbReference>
<evidence type="ECO:0000259" key="4">
    <source>
        <dbReference type="Pfam" id="PF00135"/>
    </source>
</evidence>
<keyword evidence="6" id="KW-1185">Reference proteome</keyword>
<accession>A0A5N6KNG2</accession>
<dbReference type="InterPro" id="IPR050309">
    <property type="entry name" value="Type-B_Carboxylest/Lipase"/>
</dbReference>
<dbReference type="InterPro" id="IPR029058">
    <property type="entry name" value="AB_hydrolase_fold"/>
</dbReference>
<evidence type="ECO:0000313" key="6">
    <source>
        <dbReference type="Proteomes" id="UP000327013"/>
    </source>
</evidence>
<dbReference type="SUPFAM" id="SSF53474">
    <property type="entry name" value="alpha/beta-Hydrolases"/>
    <property type="match status" value="1"/>
</dbReference>
<reference evidence="5 6" key="1">
    <citation type="submission" date="2019-06" db="EMBL/GenBank/DDBJ databases">
        <title>A chromosomal-level reference genome of Carpinus fangiana (Coryloideae, Betulaceae).</title>
        <authorList>
            <person name="Yang X."/>
            <person name="Wang Z."/>
            <person name="Zhang L."/>
            <person name="Hao G."/>
            <person name="Liu J."/>
            <person name="Yang Y."/>
        </authorList>
    </citation>
    <scope>NUCLEOTIDE SEQUENCE [LARGE SCALE GENOMIC DNA]</scope>
    <source>
        <strain evidence="5">Cfa_2016G</strain>
        <tissue evidence="5">Leaf</tissue>
    </source>
</reference>
<dbReference type="OrthoDB" id="1751020at2759"/>
<evidence type="ECO:0000256" key="2">
    <source>
        <dbReference type="ARBA" id="ARBA00022801"/>
    </source>
</evidence>
<protein>
    <recommendedName>
        <fullName evidence="3">Carboxylic ester hydrolase</fullName>
        <ecNumber evidence="3">3.1.1.-</ecNumber>
    </recommendedName>
</protein>
<sequence length="540" mass="59738">MLSQKALFLLLFVPFVAAVNTLVDLGYAKYQGATASKDTNVNYWWGLRYAAPPVGPLRFQAPLKPVNQTTVQSAKSKGAVCLGYPGPSTADKSEDCLFLDIEAPKNATFTSKLPVYFYIQGGGFKQQGAAMSPVNLIAASNYSMVVVQLTYRIGPYGFLGGKEILANGSANNGLKDQRRALRWVKDYISYFGGDPKHVVLGGASAGGQSVKMQLLAYNATNENLFQAALIESGASSTIYTVEESQFEFDKLANRTGCNQAAGGAFACLRDLNVTTLQNSTNSQPIALPGRSGLPVYTYNPMIDKDFLVDYPTKMFDKGQYVRVPLLVGDDENEGTIFTPKTLASYNDTNAFVGDTFPFITPDQFTRINTYWNYSDFNQNWTLSPGSSAKPYWRQASTVYGDIRYTCPGIYLAEQFKNVSQPVWMYLYNTTTSTDDMNGYGCQHTSELTTIWNNSATLDSNLKAQVPLMQAYWTSFVLRYDPNPTNPNTTTNVTIPKWTQYNSTIRSRMVLQTGSNGIAPIKQNVLDRCAYWKNISSSIRQ</sequence>
<dbReference type="GO" id="GO:0016787">
    <property type="term" value="F:hydrolase activity"/>
    <property type="evidence" value="ECO:0007669"/>
    <property type="project" value="UniProtKB-KW"/>
</dbReference>
<dbReference type="InterPro" id="IPR019826">
    <property type="entry name" value="Carboxylesterase_B_AS"/>
</dbReference>
<feature type="chain" id="PRO_5024472731" description="Carboxylic ester hydrolase" evidence="3">
    <location>
        <begin position="19"/>
        <end position="540"/>
    </location>
</feature>
<comment type="similarity">
    <text evidence="1 3">Belongs to the type-B carboxylesterase/lipase family.</text>
</comment>
<feature type="domain" description="Carboxylesterase type B" evidence="4">
    <location>
        <begin position="23"/>
        <end position="515"/>
    </location>
</feature>
<dbReference type="Pfam" id="PF00135">
    <property type="entry name" value="COesterase"/>
    <property type="match status" value="1"/>
</dbReference>
<proteinExistence type="inferred from homology"/>
<keyword evidence="2 3" id="KW-0378">Hydrolase</keyword>
<dbReference type="InterPro" id="IPR002018">
    <property type="entry name" value="CarbesteraseB"/>
</dbReference>
<feature type="signal peptide" evidence="3">
    <location>
        <begin position="1"/>
        <end position="18"/>
    </location>
</feature>
<dbReference type="EMBL" id="VIBQ01000009">
    <property type="protein sequence ID" value="KAB8336696.1"/>
    <property type="molecule type" value="Genomic_DNA"/>
</dbReference>
<dbReference type="PROSITE" id="PS00122">
    <property type="entry name" value="CARBOXYLESTERASE_B_1"/>
    <property type="match status" value="1"/>
</dbReference>
<comment type="caution">
    <text evidence="5">The sequence shown here is derived from an EMBL/GenBank/DDBJ whole genome shotgun (WGS) entry which is preliminary data.</text>
</comment>
<dbReference type="EC" id="3.1.1.-" evidence="3"/>
<organism evidence="5 6">
    <name type="scientific">Carpinus fangiana</name>
    <dbReference type="NCBI Taxonomy" id="176857"/>
    <lineage>
        <taxon>Eukaryota</taxon>
        <taxon>Viridiplantae</taxon>
        <taxon>Streptophyta</taxon>
        <taxon>Embryophyta</taxon>
        <taxon>Tracheophyta</taxon>
        <taxon>Spermatophyta</taxon>
        <taxon>Magnoliopsida</taxon>
        <taxon>eudicotyledons</taxon>
        <taxon>Gunneridae</taxon>
        <taxon>Pentapetalae</taxon>
        <taxon>rosids</taxon>
        <taxon>fabids</taxon>
        <taxon>Fagales</taxon>
        <taxon>Betulaceae</taxon>
        <taxon>Carpinus</taxon>
    </lineage>
</organism>